<dbReference type="Proteomes" id="UP000023152">
    <property type="component" value="Unassembled WGS sequence"/>
</dbReference>
<dbReference type="PANTHER" id="PTHR45641">
    <property type="entry name" value="TETRATRICOPEPTIDE REPEAT PROTEIN (AFU_ORTHOLOGUE AFUA_6G03870)"/>
    <property type="match status" value="1"/>
</dbReference>
<keyword evidence="5" id="KW-1185">Reference proteome</keyword>
<organism evidence="4 5">
    <name type="scientific">Reticulomyxa filosa</name>
    <dbReference type="NCBI Taxonomy" id="46433"/>
    <lineage>
        <taxon>Eukaryota</taxon>
        <taxon>Sar</taxon>
        <taxon>Rhizaria</taxon>
        <taxon>Retaria</taxon>
        <taxon>Foraminifera</taxon>
        <taxon>Monothalamids</taxon>
        <taxon>Reticulomyxidae</taxon>
        <taxon>Reticulomyxa</taxon>
    </lineage>
</organism>
<reference evidence="4 5" key="1">
    <citation type="journal article" date="2013" name="Curr. Biol.">
        <title>The Genome of the Foraminiferan Reticulomyxa filosa.</title>
        <authorList>
            <person name="Glockner G."/>
            <person name="Hulsmann N."/>
            <person name="Schleicher M."/>
            <person name="Noegel A.A."/>
            <person name="Eichinger L."/>
            <person name="Gallinger C."/>
            <person name="Pawlowski J."/>
            <person name="Sierra R."/>
            <person name="Euteneuer U."/>
            <person name="Pillet L."/>
            <person name="Moustafa A."/>
            <person name="Platzer M."/>
            <person name="Groth M."/>
            <person name="Szafranski K."/>
            <person name="Schliwa M."/>
        </authorList>
    </citation>
    <scope>NUCLEOTIDE SEQUENCE [LARGE SCALE GENOMIC DNA]</scope>
</reference>
<protein>
    <submittedName>
        <fullName evidence="4">Uncharacterized protein</fullName>
    </submittedName>
</protein>
<dbReference type="SMART" id="SM00028">
    <property type="entry name" value="TPR"/>
    <property type="match status" value="3"/>
</dbReference>
<evidence type="ECO:0000313" key="4">
    <source>
        <dbReference type="EMBL" id="ETN97353.1"/>
    </source>
</evidence>
<dbReference type="SUPFAM" id="SSF48452">
    <property type="entry name" value="TPR-like"/>
    <property type="match status" value="1"/>
</dbReference>
<evidence type="ECO:0000256" key="3">
    <source>
        <dbReference type="PROSITE-ProRule" id="PRU00339"/>
    </source>
</evidence>
<keyword evidence="1" id="KW-0677">Repeat</keyword>
<dbReference type="PROSITE" id="PS50005">
    <property type="entry name" value="TPR"/>
    <property type="match status" value="2"/>
</dbReference>
<dbReference type="OrthoDB" id="5986190at2759"/>
<sequence>MTRDSIIDWPLNQCVSSIQWNTKVHYDIPFQLQGLQDKANNCLEKGLFTDAVLHAQMAVQISTDTFGYDHLYVAVSHNKLGLSYSKKRECDKAIKCYEKALKINIHILGANHAWVGSIYNNLGSAYNTKGQHDVAITYHEQSLQIRIHIFGIHHVDVAASYHNLGTAYSRKGVYDKAIEYYEQSLQMKKQLFKGEKQTACKYYEEAWKIYNV</sequence>
<dbReference type="PROSITE" id="PS50293">
    <property type="entry name" value="TPR_REGION"/>
    <property type="match status" value="1"/>
</dbReference>
<dbReference type="EMBL" id="ASPP01049985">
    <property type="protein sequence ID" value="ETN97353.1"/>
    <property type="molecule type" value="Genomic_DNA"/>
</dbReference>
<dbReference type="Pfam" id="PF13424">
    <property type="entry name" value="TPR_12"/>
    <property type="match status" value="2"/>
</dbReference>
<proteinExistence type="predicted"/>
<keyword evidence="2 3" id="KW-0802">TPR repeat</keyword>
<dbReference type="AlphaFoldDB" id="X6L7M3"/>
<dbReference type="Gene3D" id="1.25.40.10">
    <property type="entry name" value="Tetratricopeptide repeat domain"/>
    <property type="match status" value="1"/>
</dbReference>
<name>X6L7M3_RETFI</name>
<feature type="repeat" description="TPR" evidence="3">
    <location>
        <begin position="158"/>
        <end position="191"/>
    </location>
</feature>
<evidence type="ECO:0000313" key="5">
    <source>
        <dbReference type="Proteomes" id="UP000023152"/>
    </source>
</evidence>
<dbReference type="InterPro" id="IPR011990">
    <property type="entry name" value="TPR-like_helical_dom_sf"/>
</dbReference>
<dbReference type="PANTHER" id="PTHR45641:SF1">
    <property type="entry name" value="AAA+ ATPASE DOMAIN-CONTAINING PROTEIN"/>
    <property type="match status" value="1"/>
</dbReference>
<accession>X6L7M3</accession>
<gene>
    <name evidence="4" type="ORF">RFI_40179</name>
</gene>
<comment type="caution">
    <text evidence="4">The sequence shown here is derived from an EMBL/GenBank/DDBJ whole genome shotgun (WGS) entry which is preliminary data.</text>
</comment>
<feature type="non-terminal residue" evidence="4">
    <location>
        <position position="212"/>
    </location>
</feature>
<dbReference type="InterPro" id="IPR019734">
    <property type="entry name" value="TPR_rpt"/>
</dbReference>
<evidence type="ECO:0000256" key="1">
    <source>
        <dbReference type="ARBA" id="ARBA00022737"/>
    </source>
</evidence>
<evidence type="ECO:0000256" key="2">
    <source>
        <dbReference type="ARBA" id="ARBA00022803"/>
    </source>
</evidence>
<feature type="repeat" description="TPR" evidence="3">
    <location>
        <begin position="74"/>
        <end position="107"/>
    </location>
</feature>